<feature type="region of interest" description="Disordered" evidence="1">
    <location>
        <begin position="49"/>
        <end position="112"/>
    </location>
</feature>
<dbReference type="AlphaFoldDB" id="W2VRX0"/>
<sequence length="124" mass="13593">MLLLSQSPTDDLEVVKRWFYQQNLCSDTSSYTSQTIPTSVQETIDHAQHFKGVRKPERKKQSAAAPAANEHGRQDGRKQQGHDRNAGGDQTNNTSSMPALESTPATEPSTICVGSLATSPWITH</sequence>
<proteinExistence type="predicted"/>
<dbReference type="EMBL" id="ANIX01004410">
    <property type="protein sequence ID" value="ETP00413.1"/>
    <property type="molecule type" value="Genomic_DNA"/>
</dbReference>
<protein>
    <submittedName>
        <fullName evidence="2">Uncharacterized protein</fullName>
    </submittedName>
</protein>
<feature type="compositionally biased region" description="Basic residues" evidence="1">
    <location>
        <begin position="49"/>
        <end position="58"/>
    </location>
</feature>
<evidence type="ECO:0000313" key="2">
    <source>
        <dbReference type="EMBL" id="ETP00413.1"/>
    </source>
</evidence>
<dbReference type="OrthoDB" id="127720at2759"/>
<evidence type="ECO:0000313" key="3">
    <source>
        <dbReference type="Proteomes" id="UP000018958"/>
    </source>
</evidence>
<name>W2VRX0_PHYNI</name>
<dbReference type="Proteomes" id="UP000018958">
    <property type="component" value="Unassembled WGS sequence"/>
</dbReference>
<feature type="compositionally biased region" description="Basic and acidic residues" evidence="1">
    <location>
        <begin position="70"/>
        <end position="86"/>
    </location>
</feature>
<comment type="caution">
    <text evidence="2">The sequence shown here is derived from an EMBL/GenBank/DDBJ whole genome shotgun (WGS) entry which is preliminary data.</text>
</comment>
<reference evidence="2 3" key="1">
    <citation type="submission" date="2013-11" db="EMBL/GenBank/DDBJ databases">
        <title>The Genome Sequence of Phytophthora parasitica CJ01A1.</title>
        <authorList>
            <consortium name="The Broad Institute Genomics Platform"/>
            <person name="Russ C."/>
            <person name="Tyler B."/>
            <person name="Panabieres F."/>
            <person name="Shan W."/>
            <person name="Tripathy S."/>
            <person name="Grunwald N."/>
            <person name="Machado M."/>
            <person name="Johnson C.S."/>
            <person name="Walker B."/>
            <person name="Young S.K."/>
            <person name="Zeng Q."/>
            <person name="Gargeya S."/>
            <person name="Fitzgerald M."/>
            <person name="Haas B."/>
            <person name="Abouelleil A."/>
            <person name="Allen A.W."/>
            <person name="Alvarado L."/>
            <person name="Arachchi H.M."/>
            <person name="Berlin A.M."/>
            <person name="Chapman S.B."/>
            <person name="Gainer-Dewar J."/>
            <person name="Goldberg J."/>
            <person name="Griggs A."/>
            <person name="Gujja S."/>
            <person name="Hansen M."/>
            <person name="Howarth C."/>
            <person name="Imamovic A."/>
            <person name="Ireland A."/>
            <person name="Larimer J."/>
            <person name="McCowan C."/>
            <person name="Murphy C."/>
            <person name="Pearson M."/>
            <person name="Poon T.W."/>
            <person name="Priest M."/>
            <person name="Roberts A."/>
            <person name="Saif S."/>
            <person name="Shea T."/>
            <person name="Sisk P."/>
            <person name="Sykes S."/>
            <person name="Wortman J."/>
            <person name="Nusbaum C."/>
            <person name="Birren B."/>
        </authorList>
    </citation>
    <scope>NUCLEOTIDE SEQUENCE [LARGE SCALE GENOMIC DNA]</scope>
    <source>
        <strain evidence="2 3">CJ01A1</strain>
    </source>
</reference>
<evidence type="ECO:0000256" key="1">
    <source>
        <dbReference type="SAM" id="MobiDB-lite"/>
    </source>
</evidence>
<organism evidence="2 3">
    <name type="scientific">Phytophthora nicotianae CJ01A1</name>
    <dbReference type="NCBI Taxonomy" id="1317063"/>
    <lineage>
        <taxon>Eukaryota</taxon>
        <taxon>Sar</taxon>
        <taxon>Stramenopiles</taxon>
        <taxon>Oomycota</taxon>
        <taxon>Peronosporomycetes</taxon>
        <taxon>Peronosporales</taxon>
        <taxon>Peronosporaceae</taxon>
        <taxon>Phytophthora</taxon>
    </lineage>
</organism>
<accession>W2VRX0</accession>
<gene>
    <name evidence="2" type="ORF">F441_22169</name>
</gene>
<feature type="compositionally biased region" description="Polar residues" evidence="1">
    <location>
        <begin position="88"/>
        <end position="109"/>
    </location>
</feature>